<protein>
    <recommendedName>
        <fullName evidence="4">Integral membrane protein</fullName>
    </recommendedName>
</protein>
<keyword evidence="1" id="KW-0812">Transmembrane</keyword>
<comment type="caution">
    <text evidence="2">The sequence shown here is derived from an EMBL/GenBank/DDBJ whole genome shotgun (WGS) entry which is preliminary data.</text>
</comment>
<proteinExistence type="predicted"/>
<accession>A0A3P1WPD4</accession>
<evidence type="ECO:0000313" key="2">
    <source>
        <dbReference type="EMBL" id="RRD47677.1"/>
    </source>
</evidence>
<keyword evidence="1" id="KW-0472">Membrane</keyword>
<sequence length="479" mass="50904">MFGLGSIGTAILLVGLIVSVLVTMSKGLWWGLIVFVIVAMIMTTVVIRDKHGKSLLGRAVARVTWWRSNRLGAHLYRSGPLGFTPWGTHQLPGLVAQLRLSEHQDAYGRPFCLIHAPSTGTYATVIATEPDGASLVDREQVDVWVASWGHWLANLGDEPGIEAASVVVETAPDTGHRLAREVVNQIDPGAPPFARAMLEQVVNDYPVGSNQVRAYVTLTFSATSSATGKRMSGDEVGRELAARLPGLTGSLSSTGAGAARPLAAAELCELVRIAYDPAAAALIDEAHIRNEDTALSWNDVGPVAHEAAWDSYRHDSALSISWAMTTAPRGNVQSSVLARLLAPNPVLARKRVALLYRPIDAARAAAMVEADLRAAQFIQTSVRTPTARSVMATRAATATAQEEAAGAGLVNFAILVTATITDARREAEARAVVDNLGATARLRLRPVYGAQAAAFASSLPLGLVIPKHLQVPAVLKERL</sequence>
<evidence type="ECO:0000256" key="1">
    <source>
        <dbReference type="SAM" id="Phobius"/>
    </source>
</evidence>
<dbReference type="InterPro" id="IPR049978">
    <property type="entry name" value="SCO6880-like"/>
</dbReference>
<dbReference type="Proteomes" id="UP000280935">
    <property type="component" value="Unassembled WGS sequence"/>
</dbReference>
<dbReference type="AlphaFoldDB" id="A0A3P1WPD4"/>
<name>A0A3P1WPD4_9ACTN</name>
<evidence type="ECO:0000313" key="3">
    <source>
        <dbReference type="Proteomes" id="UP000280935"/>
    </source>
</evidence>
<reference evidence="2 3" key="1">
    <citation type="submission" date="2018-11" db="EMBL/GenBank/DDBJ databases">
        <title>Genomes From Bacteria Associated with the Canine Oral Cavity: a Test Case for Automated Genome-Based Taxonomic Assignment.</title>
        <authorList>
            <person name="Coil D.A."/>
            <person name="Jospin G."/>
            <person name="Darling A.E."/>
            <person name="Wallis C."/>
            <person name="Davis I.J."/>
            <person name="Harris S."/>
            <person name="Eisen J.A."/>
            <person name="Holcombe L.J."/>
            <person name="O'Flynn C."/>
        </authorList>
    </citation>
    <scope>NUCLEOTIDE SEQUENCE [LARGE SCALE GENOMIC DNA]</scope>
    <source>
        <strain evidence="2 3">OH2822_COT-296</strain>
    </source>
</reference>
<organism evidence="2 3">
    <name type="scientific">Arachnia propionica</name>
    <dbReference type="NCBI Taxonomy" id="1750"/>
    <lineage>
        <taxon>Bacteria</taxon>
        <taxon>Bacillati</taxon>
        <taxon>Actinomycetota</taxon>
        <taxon>Actinomycetes</taxon>
        <taxon>Propionibacteriales</taxon>
        <taxon>Propionibacteriaceae</taxon>
        <taxon>Arachnia</taxon>
    </lineage>
</organism>
<evidence type="ECO:0008006" key="4">
    <source>
        <dbReference type="Google" id="ProtNLM"/>
    </source>
</evidence>
<keyword evidence="1" id="KW-1133">Transmembrane helix</keyword>
<dbReference type="EMBL" id="RQYT01000058">
    <property type="protein sequence ID" value="RRD47677.1"/>
    <property type="molecule type" value="Genomic_DNA"/>
</dbReference>
<dbReference type="OrthoDB" id="4505949at2"/>
<gene>
    <name evidence="2" type="ORF">EII35_14585</name>
</gene>
<feature type="transmembrane region" description="Helical" evidence="1">
    <location>
        <begin position="29"/>
        <end position="47"/>
    </location>
</feature>
<dbReference type="NCBIfam" id="NF042935">
    <property type="entry name" value="SCO6880_fam"/>
    <property type="match status" value="1"/>
</dbReference>